<dbReference type="EMBL" id="MU001498">
    <property type="protein sequence ID" value="KAF2446269.1"/>
    <property type="molecule type" value="Genomic_DNA"/>
</dbReference>
<evidence type="ECO:0000256" key="1">
    <source>
        <dbReference type="SAM" id="MobiDB-lite"/>
    </source>
</evidence>
<feature type="compositionally biased region" description="Basic and acidic residues" evidence="1">
    <location>
        <begin position="278"/>
        <end position="316"/>
    </location>
</feature>
<accession>A0A9P4UC27</accession>
<evidence type="ECO:0000313" key="3">
    <source>
        <dbReference type="Proteomes" id="UP000799764"/>
    </source>
</evidence>
<dbReference type="InterPro" id="IPR035992">
    <property type="entry name" value="Ricin_B-like_lectins"/>
</dbReference>
<evidence type="ECO:0000313" key="2">
    <source>
        <dbReference type="EMBL" id="KAF2446269.1"/>
    </source>
</evidence>
<gene>
    <name evidence="2" type="ORF">P171DRAFT_430455</name>
</gene>
<sequence>MAEESQFYITSVAHGMVLARSPNGQPSGVVAQNRGDQDLPQKWVAEQGDAPNIIALRCLSNNEYLHANGGGNWATVGTGAKQWWKLDINNVTAPGACRLSPVEYPNVFLNHFQGIRVAKGQSMKVHMWQWEQPNQFCLTWYFLPADGSFGPNTSASGAASDSKKAADAKIEELEASKKTSDAKLKEFEDTKKASDAQLKELQDTKKASDAKLKDLQDTKNASDAKLQELEASKQEYAAKLQALEAGKAGSAAAIQDLQDKLARQSRDLDAQKAALQRNVDDQKAQDARRALKKAGKQDAKMQKKEEKALKKEDKPQKKPQKLQHANKLPPTPPASPPQEKATLPATTAPNKEVRNACKHVVLPPPRKIRRKVVGIVYAQ</sequence>
<feature type="region of interest" description="Disordered" evidence="1">
    <location>
        <begin position="266"/>
        <end position="354"/>
    </location>
</feature>
<dbReference type="Proteomes" id="UP000799764">
    <property type="component" value="Unassembled WGS sequence"/>
</dbReference>
<keyword evidence="3" id="KW-1185">Reference proteome</keyword>
<dbReference type="AlphaFoldDB" id="A0A9P4UC27"/>
<organism evidence="2 3">
    <name type="scientific">Karstenula rhodostoma CBS 690.94</name>
    <dbReference type="NCBI Taxonomy" id="1392251"/>
    <lineage>
        <taxon>Eukaryota</taxon>
        <taxon>Fungi</taxon>
        <taxon>Dikarya</taxon>
        <taxon>Ascomycota</taxon>
        <taxon>Pezizomycotina</taxon>
        <taxon>Dothideomycetes</taxon>
        <taxon>Pleosporomycetidae</taxon>
        <taxon>Pleosporales</taxon>
        <taxon>Massarineae</taxon>
        <taxon>Didymosphaeriaceae</taxon>
        <taxon>Karstenula</taxon>
    </lineage>
</organism>
<reference evidence="2" key="1">
    <citation type="journal article" date="2020" name="Stud. Mycol.">
        <title>101 Dothideomycetes genomes: a test case for predicting lifestyles and emergence of pathogens.</title>
        <authorList>
            <person name="Haridas S."/>
            <person name="Albert R."/>
            <person name="Binder M."/>
            <person name="Bloem J."/>
            <person name="Labutti K."/>
            <person name="Salamov A."/>
            <person name="Andreopoulos B."/>
            <person name="Baker S."/>
            <person name="Barry K."/>
            <person name="Bills G."/>
            <person name="Bluhm B."/>
            <person name="Cannon C."/>
            <person name="Castanera R."/>
            <person name="Culley D."/>
            <person name="Daum C."/>
            <person name="Ezra D."/>
            <person name="Gonzalez J."/>
            <person name="Henrissat B."/>
            <person name="Kuo A."/>
            <person name="Liang C."/>
            <person name="Lipzen A."/>
            <person name="Lutzoni F."/>
            <person name="Magnuson J."/>
            <person name="Mondo S."/>
            <person name="Nolan M."/>
            <person name="Ohm R."/>
            <person name="Pangilinan J."/>
            <person name="Park H.-J."/>
            <person name="Ramirez L."/>
            <person name="Alfaro M."/>
            <person name="Sun H."/>
            <person name="Tritt A."/>
            <person name="Yoshinaga Y."/>
            <person name="Zwiers L.-H."/>
            <person name="Turgeon B."/>
            <person name="Goodwin S."/>
            <person name="Spatafora J."/>
            <person name="Crous P."/>
            <person name="Grigoriev I."/>
        </authorList>
    </citation>
    <scope>NUCLEOTIDE SEQUENCE</scope>
    <source>
        <strain evidence="2">CBS 690.94</strain>
    </source>
</reference>
<proteinExistence type="predicted"/>
<comment type="caution">
    <text evidence="2">The sequence shown here is derived from an EMBL/GenBank/DDBJ whole genome shotgun (WGS) entry which is preliminary data.</text>
</comment>
<name>A0A9P4UC27_9PLEO</name>
<protein>
    <submittedName>
        <fullName evidence="2">Uncharacterized protein</fullName>
    </submittedName>
</protein>
<dbReference type="OrthoDB" id="3789983at2759"/>
<dbReference type="SUPFAM" id="SSF50370">
    <property type="entry name" value="Ricin B-like lectins"/>
    <property type="match status" value="1"/>
</dbReference>